<reference evidence="8" key="1">
    <citation type="submission" date="2018-05" db="EMBL/GenBank/DDBJ databases">
        <authorList>
            <person name="Lanie J.A."/>
            <person name="Ng W.-L."/>
            <person name="Kazmierczak K.M."/>
            <person name="Andrzejewski T.M."/>
            <person name="Davidsen T.M."/>
            <person name="Wayne K.J."/>
            <person name="Tettelin H."/>
            <person name="Glass J.I."/>
            <person name="Rusch D."/>
            <person name="Podicherti R."/>
            <person name="Tsui H.-C.T."/>
            <person name="Winkler M.E."/>
        </authorList>
    </citation>
    <scope>NUCLEOTIDE SEQUENCE</scope>
</reference>
<comment type="subcellular location">
    <subcellularLocation>
        <location evidence="1">Cell membrane</location>
    </subcellularLocation>
</comment>
<keyword evidence="2" id="KW-1003">Cell membrane</keyword>
<sequence>QDPELREQYRENGFKLRVGQDPRITKVGRPMRRAYLDELPQLINVLRGDMSLVGPRPIIEEELEWYGDSKDELLSVRPGIFGAWTAQGKSRVDYPKRVEIELSYIRDKNPVKDGIILAKNIPAVLAGQPED</sequence>
<dbReference type="AlphaFoldDB" id="A0A382ML39"/>
<evidence type="ECO:0000256" key="6">
    <source>
        <dbReference type="ARBA" id="ARBA00023136"/>
    </source>
</evidence>
<evidence type="ECO:0000256" key="2">
    <source>
        <dbReference type="ARBA" id="ARBA00022475"/>
    </source>
</evidence>
<evidence type="ECO:0000256" key="4">
    <source>
        <dbReference type="ARBA" id="ARBA00022692"/>
    </source>
</evidence>
<feature type="non-terminal residue" evidence="8">
    <location>
        <position position="1"/>
    </location>
</feature>
<dbReference type="GO" id="GO:0016780">
    <property type="term" value="F:phosphotransferase activity, for other substituted phosphate groups"/>
    <property type="evidence" value="ECO:0007669"/>
    <property type="project" value="TreeGrafter"/>
</dbReference>
<dbReference type="PANTHER" id="PTHR30576">
    <property type="entry name" value="COLANIC BIOSYNTHESIS UDP-GLUCOSE LIPID CARRIER TRANSFERASE"/>
    <property type="match status" value="1"/>
</dbReference>
<proteinExistence type="predicted"/>
<feature type="domain" description="Bacterial sugar transferase" evidence="7">
    <location>
        <begin position="13"/>
        <end position="125"/>
    </location>
</feature>
<organism evidence="8">
    <name type="scientific">marine metagenome</name>
    <dbReference type="NCBI Taxonomy" id="408172"/>
    <lineage>
        <taxon>unclassified sequences</taxon>
        <taxon>metagenomes</taxon>
        <taxon>ecological metagenomes</taxon>
    </lineage>
</organism>
<keyword evidence="6" id="KW-0472">Membrane</keyword>
<dbReference type="InterPro" id="IPR003362">
    <property type="entry name" value="Bact_transf"/>
</dbReference>
<protein>
    <recommendedName>
        <fullName evidence="7">Bacterial sugar transferase domain-containing protein</fullName>
    </recommendedName>
</protein>
<evidence type="ECO:0000256" key="3">
    <source>
        <dbReference type="ARBA" id="ARBA00022679"/>
    </source>
</evidence>
<evidence type="ECO:0000313" key="8">
    <source>
        <dbReference type="EMBL" id="SVC48031.1"/>
    </source>
</evidence>
<dbReference type="EMBL" id="UINC01093538">
    <property type="protein sequence ID" value="SVC48031.1"/>
    <property type="molecule type" value="Genomic_DNA"/>
</dbReference>
<evidence type="ECO:0000259" key="7">
    <source>
        <dbReference type="Pfam" id="PF02397"/>
    </source>
</evidence>
<dbReference type="Pfam" id="PF02397">
    <property type="entry name" value="Bac_transf"/>
    <property type="match status" value="1"/>
</dbReference>
<gene>
    <name evidence="8" type="ORF">METZ01_LOCUS300885</name>
</gene>
<dbReference type="PANTHER" id="PTHR30576:SF4">
    <property type="entry name" value="UNDECAPRENYL-PHOSPHATE GALACTOSE PHOSPHOTRANSFERASE"/>
    <property type="match status" value="1"/>
</dbReference>
<evidence type="ECO:0000256" key="1">
    <source>
        <dbReference type="ARBA" id="ARBA00004236"/>
    </source>
</evidence>
<name>A0A382ML39_9ZZZZ</name>
<evidence type="ECO:0000256" key="5">
    <source>
        <dbReference type="ARBA" id="ARBA00022989"/>
    </source>
</evidence>
<dbReference type="GO" id="GO:0005886">
    <property type="term" value="C:plasma membrane"/>
    <property type="evidence" value="ECO:0007669"/>
    <property type="project" value="UniProtKB-SubCell"/>
</dbReference>
<keyword evidence="3" id="KW-0808">Transferase</keyword>
<keyword evidence="4" id="KW-0812">Transmembrane</keyword>
<keyword evidence="5" id="KW-1133">Transmembrane helix</keyword>
<accession>A0A382ML39</accession>